<gene>
    <name evidence="4" type="ORF">KYN89_05160</name>
</gene>
<protein>
    <submittedName>
        <fullName evidence="4">Response regulator</fullName>
    </submittedName>
</protein>
<dbReference type="InterPro" id="IPR011006">
    <property type="entry name" value="CheY-like_superfamily"/>
</dbReference>
<keyword evidence="1 2" id="KW-0597">Phosphoprotein</keyword>
<feature type="domain" description="Response regulatory" evidence="3">
    <location>
        <begin position="16"/>
        <end position="130"/>
    </location>
</feature>
<reference evidence="4 5" key="1">
    <citation type="submission" date="2021-07" db="EMBL/GenBank/DDBJ databases">
        <title>Alteriqipengyuania abyssalis NZ-12B nov, sp.nov isolated from deep sea sponge in pacific ocean.</title>
        <authorList>
            <person name="Tareen S."/>
            <person name="Wink J."/>
        </authorList>
    </citation>
    <scope>NUCLEOTIDE SEQUENCE [LARGE SCALE GENOMIC DNA]</scope>
    <source>
        <strain evidence="4 5">NZ-12B</strain>
    </source>
</reference>
<dbReference type="PANTHER" id="PTHR44591">
    <property type="entry name" value="STRESS RESPONSE REGULATOR PROTEIN 1"/>
    <property type="match status" value="1"/>
</dbReference>
<evidence type="ECO:0000313" key="4">
    <source>
        <dbReference type="EMBL" id="MBY8336428.1"/>
    </source>
</evidence>
<accession>A0ABS7PD99</accession>
<evidence type="ECO:0000256" key="2">
    <source>
        <dbReference type="PROSITE-ProRule" id="PRU00169"/>
    </source>
</evidence>
<proteinExistence type="predicted"/>
<comment type="caution">
    <text evidence="4">The sequence shown here is derived from an EMBL/GenBank/DDBJ whole genome shotgun (WGS) entry which is preliminary data.</text>
</comment>
<name>A0ABS7PD99_9SPHN</name>
<feature type="modified residue" description="4-aspartylphosphate" evidence="2">
    <location>
        <position position="66"/>
    </location>
</feature>
<dbReference type="Gene3D" id="3.40.50.2300">
    <property type="match status" value="1"/>
</dbReference>
<dbReference type="SMART" id="SM00448">
    <property type="entry name" value="REC"/>
    <property type="match status" value="1"/>
</dbReference>
<evidence type="ECO:0000259" key="3">
    <source>
        <dbReference type="PROSITE" id="PS50110"/>
    </source>
</evidence>
<dbReference type="SUPFAM" id="SSF52172">
    <property type="entry name" value="CheY-like"/>
    <property type="match status" value="1"/>
</dbReference>
<evidence type="ECO:0000256" key="1">
    <source>
        <dbReference type="ARBA" id="ARBA00022553"/>
    </source>
</evidence>
<sequence>MPPDGASPRKTRNYGPVLIVEDDAVLALAVEDALIEAGARDIAIAATTSQAIERLRDGDVETVILDVHLADRGDGWAIAEVLRALGPNAPKVIFATGSPDEIPAHVADLGPVLGKPYDFDDLLAHVGKPERPSFLSRLKRD</sequence>
<organism evidence="4 5">
    <name type="scientific">Alteriqipengyuania abyssalis</name>
    <dbReference type="NCBI Taxonomy" id="2860200"/>
    <lineage>
        <taxon>Bacteria</taxon>
        <taxon>Pseudomonadati</taxon>
        <taxon>Pseudomonadota</taxon>
        <taxon>Alphaproteobacteria</taxon>
        <taxon>Sphingomonadales</taxon>
        <taxon>Erythrobacteraceae</taxon>
        <taxon>Alteriqipengyuania</taxon>
    </lineage>
</organism>
<dbReference type="InterPro" id="IPR050595">
    <property type="entry name" value="Bact_response_regulator"/>
</dbReference>
<dbReference type="PANTHER" id="PTHR44591:SF24">
    <property type="entry name" value="PROTEIN-GLUTAMATE METHYLESTERASE_PROTEIN-GLUTAMINE GLUTAMINASE 1"/>
    <property type="match status" value="1"/>
</dbReference>
<dbReference type="InterPro" id="IPR001789">
    <property type="entry name" value="Sig_transdc_resp-reg_receiver"/>
</dbReference>
<dbReference type="PROSITE" id="PS50110">
    <property type="entry name" value="RESPONSE_REGULATORY"/>
    <property type="match status" value="1"/>
</dbReference>
<dbReference type="Proteomes" id="UP000759298">
    <property type="component" value="Unassembled WGS sequence"/>
</dbReference>
<evidence type="ECO:0000313" key="5">
    <source>
        <dbReference type="Proteomes" id="UP000759298"/>
    </source>
</evidence>
<dbReference type="EMBL" id="JAHWXP010000002">
    <property type="protein sequence ID" value="MBY8336428.1"/>
    <property type="molecule type" value="Genomic_DNA"/>
</dbReference>
<keyword evidence="5" id="KW-1185">Reference proteome</keyword>
<dbReference type="Pfam" id="PF00072">
    <property type="entry name" value="Response_reg"/>
    <property type="match status" value="1"/>
</dbReference>
<dbReference type="RefSeq" id="WP_010235745.1">
    <property type="nucleotide sequence ID" value="NZ_JAHWXP010000002.1"/>
</dbReference>